<evidence type="ECO:0000313" key="3">
    <source>
        <dbReference type="RefSeq" id="XP_001361974.3"/>
    </source>
</evidence>
<name>A0A6I8UWF9_DROPS</name>
<sequence>MHRPRFQVHPVVVSAKRYEAIQSRAQQKQKHAQLADVEEERRYRQYLKEGNDLLCSYFKGMVTHKAEEKSNVAVTPVVAAEPQESKQIEERLRKERILRANNILDQLKPGHRALHQALLESEMLHQRGFNEALNREIAEDARRQQEQDEIMCPEVLIPFTNITEEELAAKEEEKRQAVRLAIMQDVEAKRKLMAAEKEQRLFDEVVERAQYKCLQDKEEKAFKERKARSIEFNRKAYRDSLREKAEIEEHERICDVIDDRRNCVYQVATRQLDGRYNAHIKETRAKKQREREERAVRVCRLQQAGKKKLEERQATLEDRYEFETQVDEARRQCELEVLAKQRKAYQLVEKQEAEEKLKRERELQRFEVARRLKNAEANRHFEISEKRNRDRVTAEVRDTLHRQREEFLEQRQQELMRISACDDDPYLLEDKKFYAQAVEVMEQSRKLGRPLYPIATAVERYARSNNLDVQPDRGIVKRSKLRDYCWPGYHAQADLAYRKYDQAEMCRENQRDARNQIYCNAVKIKKMASVEKPYKPCVPSCPINCFHRRGMPAVDSTDSFDYGPHVCYEESPPLGACPSRMQGIRRYSKDPSLPNLVAPPPMPELRLDATAVPSVAKMTNAPPSAPKVESAVVAKPSRPELPGGAAPAAPPKVPGAGNRRESLPQSRPPVSVKTRRGSAQGPSHRGSILGTEARGATLGMPKTGAQALTGQNRPAAIPNPTGTWGAGPLPQPPPPPNQKGSGNKKSR</sequence>
<proteinExistence type="predicted"/>
<reference evidence="3" key="2">
    <citation type="submission" date="2025-08" db="UniProtKB">
        <authorList>
            <consortium name="RefSeq"/>
        </authorList>
    </citation>
    <scope>IDENTIFICATION</scope>
    <source>
        <strain evidence="3">MV-25-SWS-2005</strain>
        <tissue evidence="3">Whole body</tissue>
    </source>
</reference>
<dbReference type="KEGG" id="dpo:4805596"/>
<dbReference type="PANTHER" id="PTHR39944:SF1">
    <property type="entry name" value="CALDESMON-RELATED PROTEIN-RELATED"/>
    <property type="match status" value="1"/>
</dbReference>
<gene>
    <name evidence="3" type="primary">Crtp</name>
</gene>
<accession>A0A6I8UWF9</accession>
<evidence type="ECO:0000256" key="1">
    <source>
        <dbReference type="SAM" id="MobiDB-lite"/>
    </source>
</evidence>
<dbReference type="PANTHER" id="PTHR39944">
    <property type="match status" value="1"/>
</dbReference>
<dbReference type="AlphaFoldDB" id="A0A6I8UWF9"/>
<evidence type="ECO:0000313" key="2">
    <source>
        <dbReference type="Proteomes" id="UP000001819"/>
    </source>
</evidence>
<dbReference type="RefSeq" id="XP_001361974.3">
    <property type="nucleotide sequence ID" value="XM_001361937.4"/>
</dbReference>
<feature type="region of interest" description="Disordered" evidence="1">
    <location>
        <begin position="617"/>
        <end position="747"/>
    </location>
</feature>
<keyword evidence="2" id="KW-1185">Reference proteome</keyword>
<protein>
    <submittedName>
        <fullName evidence="3">Trichohyalin</fullName>
    </submittedName>
</protein>
<dbReference type="InParanoid" id="A0A6I8UWF9"/>
<organism evidence="2 3">
    <name type="scientific">Drosophila pseudoobscura pseudoobscura</name>
    <name type="common">Fruit fly</name>
    <dbReference type="NCBI Taxonomy" id="46245"/>
    <lineage>
        <taxon>Eukaryota</taxon>
        <taxon>Metazoa</taxon>
        <taxon>Ecdysozoa</taxon>
        <taxon>Arthropoda</taxon>
        <taxon>Hexapoda</taxon>
        <taxon>Insecta</taxon>
        <taxon>Pterygota</taxon>
        <taxon>Neoptera</taxon>
        <taxon>Endopterygota</taxon>
        <taxon>Diptera</taxon>
        <taxon>Brachycera</taxon>
        <taxon>Muscomorpha</taxon>
        <taxon>Ephydroidea</taxon>
        <taxon>Drosophilidae</taxon>
        <taxon>Drosophila</taxon>
        <taxon>Sophophora</taxon>
    </lineage>
</organism>
<reference evidence="2" key="1">
    <citation type="submission" date="2024-06" db="UniProtKB">
        <authorList>
            <consortium name="RefSeq"/>
        </authorList>
    </citation>
    <scope>NUCLEOTIDE SEQUENCE [LARGE SCALE GENOMIC DNA]</scope>
    <source>
        <strain evidence="2">MV2-25</strain>
    </source>
</reference>
<dbReference type="Proteomes" id="UP000001819">
    <property type="component" value="Chromosome 3"/>
</dbReference>